<gene>
    <name evidence="3" type="ORF">DRE_00703</name>
</gene>
<name>W7HQ70_9PEZI</name>
<feature type="compositionally biased region" description="Pro residues" evidence="1">
    <location>
        <begin position="1"/>
        <end position="10"/>
    </location>
</feature>
<evidence type="ECO:0000313" key="4">
    <source>
        <dbReference type="Proteomes" id="UP000024837"/>
    </source>
</evidence>
<feature type="transmembrane region" description="Helical" evidence="2">
    <location>
        <begin position="358"/>
        <end position="382"/>
    </location>
</feature>
<organism evidence="3 4">
    <name type="scientific">Drechslerella stenobrocha 248</name>
    <dbReference type="NCBI Taxonomy" id="1043628"/>
    <lineage>
        <taxon>Eukaryota</taxon>
        <taxon>Fungi</taxon>
        <taxon>Dikarya</taxon>
        <taxon>Ascomycota</taxon>
        <taxon>Pezizomycotina</taxon>
        <taxon>Orbiliomycetes</taxon>
        <taxon>Orbiliales</taxon>
        <taxon>Orbiliaceae</taxon>
        <taxon>Drechslerella</taxon>
    </lineage>
</organism>
<feature type="transmembrane region" description="Helical" evidence="2">
    <location>
        <begin position="171"/>
        <end position="191"/>
    </location>
</feature>
<dbReference type="AlphaFoldDB" id="W7HQ70"/>
<feature type="transmembrane region" description="Helical" evidence="2">
    <location>
        <begin position="330"/>
        <end position="352"/>
    </location>
</feature>
<dbReference type="PANTHER" id="PTHR35872">
    <property type="entry name" value="INTEGRAL MEMBRANE PROTEIN (AFU_ORTHOLOGUE AFUA_5G07110)"/>
    <property type="match status" value="1"/>
</dbReference>
<evidence type="ECO:0000256" key="2">
    <source>
        <dbReference type="SAM" id="Phobius"/>
    </source>
</evidence>
<accession>W7HQ70</accession>
<evidence type="ECO:0000313" key="3">
    <source>
        <dbReference type="EMBL" id="EWC45304.1"/>
    </source>
</evidence>
<keyword evidence="2" id="KW-1133">Transmembrane helix</keyword>
<feature type="region of interest" description="Disordered" evidence="1">
    <location>
        <begin position="1"/>
        <end position="28"/>
    </location>
</feature>
<keyword evidence="4" id="KW-1185">Reference proteome</keyword>
<dbReference type="InterPro" id="IPR021369">
    <property type="entry name" value="DUF2985"/>
</dbReference>
<dbReference type="PANTHER" id="PTHR35872:SF1">
    <property type="entry name" value="ALPHA-L-RHAMNOSIDASE C"/>
    <property type="match status" value="1"/>
</dbReference>
<dbReference type="HOGENOM" id="CLU_031135_1_0_1"/>
<proteinExistence type="predicted"/>
<evidence type="ECO:0000256" key="1">
    <source>
        <dbReference type="SAM" id="MobiDB-lite"/>
    </source>
</evidence>
<dbReference type="EMBL" id="KI966427">
    <property type="protein sequence ID" value="EWC45304.1"/>
    <property type="molecule type" value="Genomic_DNA"/>
</dbReference>
<dbReference type="OrthoDB" id="6407410at2759"/>
<reference evidence="3 4" key="1">
    <citation type="submission" date="2013-05" db="EMBL/GenBank/DDBJ databases">
        <title>Drechslerella stenobrocha genome reveals carnivorous origination and mechanical trapping mechanism of predatory fungi.</title>
        <authorList>
            <person name="Liu X."/>
            <person name="Zhang W."/>
            <person name="Liu K."/>
        </authorList>
    </citation>
    <scope>NUCLEOTIDE SEQUENCE [LARGE SCALE GENOMIC DNA]</scope>
    <source>
        <strain evidence="3 4">248</strain>
    </source>
</reference>
<feature type="compositionally biased region" description="Low complexity" evidence="1">
    <location>
        <begin position="290"/>
        <end position="307"/>
    </location>
</feature>
<sequence>MADQGPPPDSQPEEQFPASSGTAAPIYRTRSNSFAQAVRRASISFMEAPMPSGFFQVAGEISAQARMPTDIERDDLAHAAHTKRAEMMRRNTIAEEEKNLPVEASSSIGPVIDKEATSSGSEPDDKRILTADEIAAGVLYPGEEEVTLTKWQATVKFLAAFWKWFLTPMGFLITLYFLLVVAWGGMIFLLLCNAAPAMRGPYGASDNRSARSKWIEIDSQILNALFCVTGFGLIPWRFRDFYYLMRYRIKHDPVALNHLANIHRGWFRADDKGPRTYPLRYNANDEEDLSQSTTTQLTQGTQGTQSTYRTISRTRTGKYAGPSAIWKLDLVIWFYVWNTIFQAVLAGGMWGLNRFDRPAWYTAIFIVLGFGVAIAAGVVIGIEGRRIKKVEGSPLRRLPLDRISEEDKAEIIPKKTGRKWWQFIDRDN</sequence>
<dbReference type="Pfam" id="PF11204">
    <property type="entry name" value="DUF2985"/>
    <property type="match status" value="1"/>
</dbReference>
<dbReference type="Proteomes" id="UP000024837">
    <property type="component" value="Unassembled WGS sequence"/>
</dbReference>
<keyword evidence="2" id="KW-0812">Transmembrane</keyword>
<keyword evidence="2" id="KW-0472">Membrane</keyword>
<protein>
    <submittedName>
        <fullName evidence="3">Uncharacterized protein</fullName>
    </submittedName>
</protein>
<feature type="region of interest" description="Disordered" evidence="1">
    <location>
        <begin position="286"/>
        <end position="309"/>
    </location>
</feature>